<reference evidence="1 2" key="1">
    <citation type="submission" date="2019-09" db="EMBL/GenBank/DDBJ databases">
        <title>Prevalence, distribution, and phylogeny of type two toxin-antitoxin genes possessed by Cronobacter species where C. sakazakii homologs follow sequence type lineages.</title>
        <authorList>
            <person name="Finkelstein S."/>
            <person name="Negrete F."/>
            <person name="Jang H."/>
            <person name="Gopinath G.R."/>
            <person name="Tall B.D."/>
        </authorList>
    </citation>
    <scope>NUCLEOTIDE SEQUENCE [LARGE SCALE GENOMIC DNA]</scope>
    <source>
        <strain evidence="1 2">MOD1_Comp4</strain>
    </source>
</reference>
<protein>
    <submittedName>
        <fullName evidence="1">Uncharacterized protein</fullName>
    </submittedName>
</protein>
<gene>
    <name evidence="1" type="ORF">FZI38_09145</name>
</gene>
<sequence>MIALFCHKIFLTNSAKYIVHVAFLLCLLATDVNIIHRDYYGRVRKRFGLSHAGRVRKQKNPAGGEVFSATVAGGSRKAHCVTSTL</sequence>
<organism evidence="1 2">
    <name type="scientific">Cronobacter sakazakii</name>
    <name type="common">Enterobacter sakazakii</name>
    <dbReference type="NCBI Taxonomy" id="28141"/>
    <lineage>
        <taxon>Bacteria</taxon>
        <taxon>Pseudomonadati</taxon>
        <taxon>Pseudomonadota</taxon>
        <taxon>Gammaproteobacteria</taxon>
        <taxon>Enterobacterales</taxon>
        <taxon>Enterobacteriaceae</taxon>
        <taxon>Cronobacter</taxon>
    </lineage>
</organism>
<dbReference type="EMBL" id="WAGF01000008">
    <property type="protein sequence ID" value="KAB0878946.1"/>
    <property type="molecule type" value="Genomic_DNA"/>
</dbReference>
<accession>A0AAN5X4M8</accession>
<name>A0AAN5X4M8_CROSK</name>
<dbReference type="Proteomes" id="UP000439917">
    <property type="component" value="Unassembled WGS sequence"/>
</dbReference>
<evidence type="ECO:0000313" key="2">
    <source>
        <dbReference type="Proteomes" id="UP000439917"/>
    </source>
</evidence>
<comment type="caution">
    <text evidence="1">The sequence shown here is derived from an EMBL/GenBank/DDBJ whole genome shotgun (WGS) entry which is preliminary data.</text>
</comment>
<dbReference type="AlphaFoldDB" id="A0AAN5X4M8"/>
<proteinExistence type="predicted"/>
<evidence type="ECO:0000313" key="1">
    <source>
        <dbReference type="EMBL" id="KAB0878946.1"/>
    </source>
</evidence>